<organism evidence="8 9">
    <name type="scientific">Striga asiatica</name>
    <name type="common">Asiatic witchweed</name>
    <name type="synonym">Buchnera asiatica</name>
    <dbReference type="NCBI Taxonomy" id="4170"/>
    <lineage>
        <taxon>Eukaryota</taxon>
        <taxon>Viridiplantae</taxon>
        <taxon>Streptophyta</taxon>
        <taxon>Embryophyta</taxon>
        <taxon>Tracheophyta</taxon>
        <taxon>Spermatophyta</taxon>
        <taxon>Magnoliopsida</taxon>
        <taxon>eudicotyledons</taxon>
        <taxon>Gunneridae</taxon>
        <taxon>Pentapetalae</taxon>
        <taxon>asterids</taxon>
        <taxon>lamiids</taxon>
        <taxon>Lamiales</taxon>
        <taxon>Orobanchaceae</taxon>
        <taxon>Buchnereae</taxon>
        <taxon>Striga</taxon>
    </lineage>
</organism>
<evidence type="ECO:0000256" key="1">
    <source>
        <dbReference type="ARBA" id="ARBA00004323"/>
    </source>
</evidence>
<feature type="domain" description="Exostosin GT47" evidence="7">
    <location>
        <begin position="67"/>
        <end position="402"/>
    </location>
</feature>
<keyword evidence="3" id="KW-0808">Transferase</keyword>
<dbReference type="GO" id="GO:0009969">
    <property type="term" value="P:xyloglucan biosynthetic process"/>
    <property type="evidence" value="ECO:0007669"/>
    <property type="project" value="TreeGrafter"/>
</dbReference>
<evidence type="ECO:0000256" key="5">
    <source>
        <dbReference type="ARBA" id="ARBA00023034"/>
    </source>
</evidence>
<dbReference type="PANTHER" id="PTHR11062">
    <property type="entry name" value="EXOSTOSIN HEPARAN SULFATE GLYCOSYLTRANSFERASE -RELATED"/>
    <property type="match status" value="1"/>
</dbReference>
<comment type="subcellular location">
    <subcellularLocation>
        <location evidence="1">Golgi apparatus membrane</location>
        <topology evidence="1">Single-pass type II membrane protein</topology>
    </subcellularLocation>
</comment>
<dbReference type="AlphaFoldDB" id="A0A5A7NXD6"/>
<dbReference type="GO" id="GO:0008378">
    <property type="term" value="F:galactosyltransferase activity"/>
    <property type="evidence" value="ECO:0007669"/>
    <property type="project" value="TreeGrafter"/>
</dbReference>
<sequence>MNSSEFQTPAKPPNSLNKSLKFFHTQFSSHPRFSLFILFLSAQFFVLYFMRLSPSCLNPAVSHRNECPSGKVYVYDLPSKFNKDLLLHNCTDLIPWNWQCGLVPNRGYGGPAVELRRLLPENLAGSWYRTNQFALELIFHHRVLTHKCRTLEPESAAAFYIPFYAGLAVGKHLWNNDTWRRDHLCEEMLHWVKGRKSWKRSNGRDHFMSIGRITWDFRRLTEPAKRWGSSFLNTAEMQAVTRFIIESAPRDPRDVSAPYPTGFHPDDRETVQLWQKFVRERNRSNLFTFIGAARNWVRRDFRALLLGYCKTEPGFCRLVDCDAAQCAANSSVVLEALLGSEFCLQPKGDSYTRRSIFDCMLAGSVPVFFWNRTAYGQYRWFLPGDPESYSVFIEHERVRSGAGVIKRVLTGFSKEEIRRKRETVIETIPRIVYGFGNADFKDAFDTAFDGILEKIKKDKIGQGDFGSNDSFRFLY</sequence>
<dbReference type="GO" id="GO:0000139">
    <property type="term" value="C:Golgi membrane"/>
    <property type="evidence" value="ECO:0007669"/>
    <property type="project" value="UniProtKB-SubCell"/>
</dbReference>
<evidence type="ECO:0000313" key="8">
    <source>
        <dbReference type="EMBL" id="GER25130.1"/>
    </source>
</evidence>
<keyword evidence="6" id="KW-0472">Membrane</keyword>
<accession>A0A5A7NXD6</accession>
<dbReference type="InterPro" id="IPR004263">
    <property type="entry name" value="Exostosin"/>
</dbReference>
<keyword evidence="6" id="KW-1133">Transmembrane helix</keyword>
<comment type="similarity">
    <text evidence="2">Belongs to the glycosyltransferase 47 family.</text>
</comment>
<evidence type="ECO:0000256" key="3">
    <source>
        <dbReference type="ARBA" id="ARBA00022676"/>
    </source>
</evidence>
<evidence type="ECO:0000313" key="9">
    <source>
        <dbReference type="Proteomes" id="UP000325081"/>
    </source>
</evidence>
<gene>
    <name evidence="8" type="ORF">STAS_00697</name>
</gene>
<evidence type="ECO:0000259" key="7">
    <source>
        <dbReference type="Pfam" id="PF03016"/>
    </source>
</evidence>
<dbReference type="Proteomes" id="UP000325081">
    <property type="component" value="Unassembled WGS sequence"/>
</dbReference>
<dbReference type="InterPro" id="IPR040911">
    <property type="entry name" value="Exostosin_GT47"/>
</dbReference>
<dbReference type="PANTHER" id="PTHR11062:SF220">
    <property type="entry name" value="XYLOGLUCAN GALACTOSYLTRANSFERASE XLT2-LIKE"/>
    <property type="match status" value="1"/>
</dbReference>
<dbReference type="EMBL" id="BKCP01000002">
    <property type="protein sequence ID" value="GER25130.1"/>
    <property type="molecule type" value="Genomic_DNA"/>
</dbReference>
<feature type="transmembrane region" description="Helical" evidence="6">
    <location>
        <begin position="33"/>
        <end position="50"/>
    </location>
</feature>
<evidence type="ECO:0000256" key="4">
    <source>
        <dbReference type="ARBA" id="ARBA00022968"/>
    </source>
</evidence>
<keyword evidence="3" id="KW-0328">Glycosyltransferase</keyword>
<dbReference type="Pfam" id="PF03016">
    <property type="entry name" value="Exostosin_GT47"/>
    <property type="match status" value="1"/>
</dbReference>
<keyword evidence="6" id="KW-0812">Transmembrane</keyword>
<dbReference type="OrthoDB" id="1924787at2759"/>
<keyword evidence="5" id="KW-0333">Golgi apparatus</keyword>
<proteinExistence type="inferred from homology"/>
<reference evidence="9" key="1">
    <citation type="journal article" date="2019" name="Curr. Biol.">
        <title>Genome Sequence of Striga asiatica Provides Insight into the Evolution of Plant Parasitism.</title>
        <authorList>
            <person name="Yoshida S."/>
            <person name="Kim S."/>
            <person name="Wafula E.K."/>
            <person name="Tanskanen J."/>
            <person name="Kim Y.M."/>
            <person name="Honaas L."/>
            <person name="Yang Z."/>
            <person name="Spallek T."/>
            <person name="Conn C.E."/>
            <person name="Ichihashi Y."/>
            <person name="Cheong K."/>
            <person name="Cui S."/>
            <person name="Der J.P."/>
            <person name="Gundlach H."/>
            <person name="Jiao Y."/>
            <person name="Hori C."/>
            <person name="Ishida J.K."/>
            <person name="Kasahara H."/>
            <person name="Kiba T."/>
            <person name="Kim M.S."/>
            <person name="Koo N."/>
            <person name="Laohavisit A."/>
            <person name="Lee Y.H."/>
            <person name="Lumba S."/>
            <person name="McCourt P."/>
            <person name="Mortimer J.C."/>
            <person name="Mutuku J.M."/>
            <person name="Nomura T."/>
            <person name="Sasaki-Sekimoto Y."/>
            <person name="Seto Y."/>
            <person name="Wang Y."/>
            <person name="Wakatake T."/>
            <person name="Sakakibara H."/>
            <person name="Demura T."/>
            <person name="Yamaguchi S."/>
            <person name="Yoneyama K."/>
            <person name="Manabe R.I."/>
            <person name="Nelson D.C."/>
            <person name="Schulman A.H."/>
            <person name="Timko M.P."/>
            <person name="dePamphilis C.W."/>
            <person name="Choi D."/>
            <person name="Shirasu K."/>
        </authorList>
    </citation>
    <scope>NUCLEOTIDE SEQUENCE [LARGE SCALE GENOMIC DNA]</scope>
    <source>
        <strain evidence="9">cv. UVA1</strain>
    </source>
</reference>
<keyword evidence="4" id="KW-0735">Signal-anchor</keyword>
<evidence type="ECO:0000256" key="2">
    <source>
        <dbReference type="ARBA" id="ARBA00010271"/>
    </source>
</evidence>
<comment type="caution">
    <text evidence="8">The sequence shown here is derived from an EMBL/GenBank/DDBJ whole genome shotgun (WGS) entry which is preliminary data.</text>
</comment>
<keyword evidence="9" id="KW-1185">Reference proteome</keyword>
<protein>
    <submittedName>
        <fullName evidence="8">Exostosin family protein</fullName>
    </submittedName>
</protein>
<name>A0A5A7NXD6_STRAF</name>
<evidence type="ECO:0000256" key="6">
    <source>
        <dbReference type="SAM" id="Phobius"/>
    </source>
</evidence>